<proteinExistence type="predicted"/>
<dbReference type="EMBL" id="MZ156797">
    <property type="protein sequence ID" value="QVQ59168.1"/>
    <property type="molecule type" value="Genomic_DNA"/>
</dbReference>
<evidence type="ECO:0000256" key="1">
    <source>
        <dbReference type="SAM" id="Phobius"/>
    </source>
</evidence>
<name>A0A8E6L5X6_KLEPN</name>
<sequence>MRYPPNTTIPSPKISPAWTASSGCFLTSRAIRWKNTPTASTHIPVISKSGKRIFRMTHSLEIRFKVAGDIEELFRQVVLTDKAVTERLHLATFRVNQHHRGEELHAKLLCLALVRPAVGQHGVNHSVNRHRYHAQAIGFAKIFNHLDQLAIDRFPAPVEEHHAVVLCEGGDSLSLFGIVGSELVFYRAVVVAVLHVVIEFGVFQHRFLRTHREQTCLLRPVVLQLEILHEVFRRWIQNGFVQRPFGGRLECGEFLQNIHLRRWCRWYGFPVLITGFQFLVVPLPARVFGESRHQGAAKAPRQHGGMYCSHGKYPFMN</sequence>
<keyword evidence="1" id="KW-0812">Transmembrane</keyword>
<reference evidence="2" key="1">
    <citation type="submission" date="2021-05" db="EMBL/GenBank/DDBJ databases">
        <authorList>
            <person name="Zhang X."/>
        </authorList>
    </citation>
    <scope>NUCLEOTIDE SEQUENCE</scope>
    <source>
        <plasmid evidence="2">p59001-phv</plasmid>
    </source>
</reference>
<dbReference type="AlphaFoldDB" id="A0A8E6L5X6"/>
<feature type="transmembrane region" description="Helical" evidence="1">
    <location>
        <begin position="266"/>
        <end position="285"/>
    </location>
</feature>
<geneLocation type="plasmid" evidence="2">
    <name>p59001-phv</name>
</geneLocation>
<evidence type="ECO:0000313" key="2">
    <source>
        <dbReference type="EMBL" id="QVQ59168.1"/>
    </source>
</evidence>
<keyword evidence="1" id="KW-1133">Transmembrane helix</keyword>
<accession>A0A8E6L5X6</accession>
<dbReference type="PROSITE" id="PS51257">
    <property type="entry name" value="PROKAR_LIPOPROTEIN"/>
    <property type="match status" value="1"/>
</dbReference>
<feature type="transmembrane region" description="Helical" evidence="1">
    <location>
        <begin position="184"/>
        <end position="203"/>
    </location>
</feature>
<protein>
    <submittedName>
        <fullName evidence="2">Uncharacterized protein</fullName>
    </submittedName>
</protein>
<keyword evidence="1" id="KW-0472">Membrane</keyword>
<organism evidence="2">
    <name type="scientific">Klebsiella pneumoniae</name>
    <dbReference type="NCBI Taxonomy" id="573"/>
    <lineage>
        <taxon>Bacteria</taxon>
        <taxon>Pseudomonadati</taxon>
        <taxon>Pseudomonadota</taxon>
        <taxon>Gammaproteobacteria</taxon>
        <taxon>Enterobacterales</taxon>
        <taxon>Enterobacteriaceae</taxon>
        <taxon>Klebsiella/Raoultella group</taxon>
        <taxon>Klebsiella</taxon>
        <taxon>Klebsiella pneumoniae complex</taxon>
    </lineage>
</organism>
<keyword evidence="2" id="KW-0614">Plasmid</keyword>